<evidence type="ECO:0000313" key="2">
    <source>
        <dbReference type="Proteomes" id="UP000770717"/>
    </source>
</evidence>
<protein>
    <submittedName>
        <fullName evidence="1">Uncharacterized protein</fullName>
    </submittedName>
</protein>
<evidence type="ECO:0000313" key="1">
    <source>
        <dbReference type="EMBL" id="KAG9480123.1"/>
    </source>
</evidence>
<sequence>MLRFQMRFVITCDLNLKVMTYHWYRPTFCDPENLCCGPLPFSHAQRYSWLFKYLVGGPKSK</sequence>
<proteinExistence type="predicted"/>
<dbReference type="Proteomes" id="UP000770717">
    <property type="component" value="Unassembled WGS sequence"/>
</dbReference>
<gene>
    <name evidence="1" type="ORF">GDO78_011895</name>
</gene>
<dbReference type="EMBL" id="WNTK01000007">
    <property type="protein sequence ID" value="KAG9480123.1"/>
    <property type="molecule type" value="Genomic_DNA"/>
</dbReference>
<accession>A0A8J6K427</accession>
<organism evidence="1 2">
    <name type="scientific">Eleutherodactylus coqui</name>
    <name type="common">Puerto Rican coqui</name>
    <dbReference type="NCBI Taxonomy" id="57060"/>
    <lineage>
        <taxon>Eukaryota</taxon>
        <taxon>Metazoa</taxon>
        <taxon>Chordata</taxon>
        <taxon>Craniata</taxon>
        <taxon>Vertebrata</taxon>
        <taxon>Euteleostomi</taxon>
        <taxon>Amphibia</taxon>
        <taxon>Batrachia</taxon>
        <taxon>Anura</taxon>
        <taxon>Neobatrachia</taxon>
        <taxon>Hyloidea</taxon>
        <taxon>Eleutherodactylidae</taxon>
        <taxon>Eleutherodactylinae</taxon>
        <taxon>Eleutherodactylus</taxon>
        <taxon>Eleutherodactylus</taxon>
    </lineage>
</organism>
<keyword evidence="2" id="KW-1185">Reference proteome</keyword>
<dbReference type="AlphaFoldDB" id="A0A8J6K427"/>
<reference evidence="1" key="1">
    <citation type="thesis" date="2020" institute="ProQuest LLC" country="789 East Eisenhower Parkway, Ann Arbor, MI, USA">
        <title>Comparative Genomics and Chromosome Evolution.</title>
        <authorList>
            <person name="Mudd A.B."/>
        </authorList>
    </citation>
    <scope>NUCLEOTIDE SEQUENCE</scope>
    <source>
        <strain evidence="1">HN-11 Male</strain>
        <tissue evidence="1">Kidney and liver</tissue>
    </source>
</reference>
<comment type="caution">
    <text evidence="1">The sequence shown here is derived from an EMBL/GenBank/DDBJ whole genome shotgun (WGS) entry which is preliminary data.</text>
</comment>
<name>A0A8J6K427_ELECQ</name>